<dbReference type="EMBL" id="UINC01001123">
    <property type="protein sequence ID" value="SUZ71475.1"/>
    <property type="molecule type" value="Genomic_DNA"/>
</dbReference>
<keyword evidence="6 7" id="KW-0472">Membrane</keyword>
<feature type="transmembrane region" description="Helical" evidence="7">
    <location>
        <begin position="368"/>
        <end position="390"/>
    </location>
</feature>
<feature type="transmembrane region" description="Helical" evidence="7">
    <location>
        <begin position="132"/>
        <end position="151"/>
    </location>
</feature>
<feature type="transmembrane region" description="Helical" evidence="7">
    <location>
        <begin position="246"/>
        <end position="264"/>
    </location>
</feature>
<name>A0A381PWT2_9ZZZZ</name>
<organism evidence="9">
    <name type="scientific">marine metagenome</name>
    <dbReference type="NCBI Taxonomy" id="408172"/>
    <lineage>
        <taxon>unclassified sequences</taxon>
        <taxon>metagenomes</taxon>
        <taxon>ecological metagenomes</taxon>
    </lineage>
</organism>
<dbReference type="Gene3D" id="1.20.1250.20">
    <property type="entry name" value="MFS general substrate transporter like domains"/>
    <property type="match status" value="2"/>
</dbReference>
<dbReference type="PANTHER" id="PTHR23522:SF4">
    <property type="entry name" value="NUCLEOSIDE PERMEASE NUPG-RELATED"/>
    <property type="match status" value="1"/>
</dbReference>
<proteinExistence type="predicted"/>
<dbReference type="CDD" id="cd06177">
    <property type="entry name" value="MFS_NHS"/>
    <property type="match status" value="1"/>
</dbReference>
<dbReference type="InterPro" id="IPR004740">
    <property type="entry name" value="Nuc_H_symport"/>
</dbReference>
<feature type="transmembrane region" description="Helical" evidence="7">
    <location>
        <begin position="157"/>
        <end position="178"/>
    </location>
</feature>
<feature type="transmembrane region" description="Helical" evidence="7">
    <location>
        <begin position="335"/>
        <end position="356"/>
    </location>
</feature>
<feature type="transmembrane region" description="Helical" evidence="7">
    <location>
        <begin position="271"/>
        <end position="288"/>
    </location>
</feature>
<evidence type="ECO:0000256" key="5">
    <source>
        <dbReference type="ARBA" id="ARBA00022989"/>
    </source>
</evidence>
<dbReference type="PROSITE" id="PS50850">
    <property type="entry name" value="MFS"/>
    <property type="match status" value="1"/>
</dbReference>
<accession>A0A381PWT2</accession>
<feature type="transmembrane region" description="Helical" evidence="7">
    <location>
        <begin position="208"/>
        <end position="226"/>
    </location>
</feature>
<dbReference type="AlphaFoldDB" id="A0A381PWT2"/>
<feature type="transmembrane region" description="Helical" evidence="7">
    <location>
        <begin position="294"/>
        <end position="314"/>
    </location>
</feature>
<evidence type="ECO:0000259" key="8">
    <source>
        <dbReference type="PROSITE" id="PS50850"/>
    </source>
</evidence>
<protein>
    <recommendedName>
        <fullName evidence="8">Major facilitator superfamily (MFS) profile domain-containing protein</fullName>
    </recommendedName>
</protein>
<dbReference type="InterPro" id="IPR020846">
    <property type="entry name" value="MFS_dom"/>
</dbReference>
<dbReference type="GO" id="GO:0005886">
    <property type="term" value="C:plasma membrane"/>
    <property type="evidence" value="ECO:0007669"/>
    <property type="project" value="UniProtKB-SubCell"/>
</dbReference>
<feature type="transmembrane region" description="Helical" evidence="7">
    <location>
        <begin position="97"/>
        <end position="120"/>
    </location>
</feature>
<evidence type="ECO:0000256" key="6">
    <source>
        <dbReference type="ARBA" id="ARBA00023136"/>
    </source>
</evidence>
<dbReference type="PANTHER" id="PTHR23522">
    <property type="entry name" value="BLL5896 PROTEIN"/>
    <property type="match status" value="1"/>
</dbReference>
<dbReference type="GO" id="GO:0015212">
    <property type="term" value="F:cytidine transmembrane transporter activity"/>
    <property type="evidence" value="ECO:0007669"/>
    <property type="project" value="TreeGrafter"/>
</dbReference>
<comment type="subcellular location">
    <subcellularLocation>
        <location evidence="1">Cell membrane</location>
        <topology evidence="1">Multi-pass membrane protein</topology>
    </subcellularLocation>
</comment>
<feature type="domain" description="Major facilitator superfamily (MFS) profile" evidence="8">
    <location>
        <begin position="193"/>
        <end position="403"/>
    </location>
</feature>
<dbReference type="InterPro" id="IPR036259">
    <property type="entry name" value="MFS_trans_sf"/>
</dbReference>
<keyword evidence="3" id="KW-1003">Cell membrane</keyword>
<feature type="transmembrane region" description="Helical" evidence="7">
    <location>
        <begin position="44"/>
        <end position="64"/>
    </location>
</feature>
<feature type="transmembrane region" description="Helical" evidence="7">
    <location>
        <begin position="73"/>
        <end position="91"/>
    </location>
</feature>
<gene>
    <name evidence="9" type="ORF">METZ01_LOCUS24329</name>
</gene>
<reference evidence="9" key="1">
    <citation type="submission" date="2018-05" db="EMBL/GenBank/DDBJ databases">
        <authorList>
            <person name="Lanie J.A."/>
            <person name="Ng W.-L."/>
            <person name="Kazmierczak K.M."/>
            <person name="Andrzejewski T.M."/>
            <person name="Davidsen T.M."/>
            <person name="Wayne K.J."/>
            <person name="Tettelin H."/>
            <person name="Glass J.I."/>
            <person name="Rusch D."/>
            <person name="Podicherti R."/>
            <person name="Tsui H.-C.T."/>
            <person name="Winkler M.E."/>
        </authorList>
    </citation>
    <scope>NUCLEOTIDE SEQUENCE</scope>
</reference>
<dbReference type="SUPFAM" id="SSF103473">
    <property type="entry name" value="MFS general substrate transporter"/>
    <property type="match status" value="1"/>
</dbReference>
<feature type="transmembrane region" description="Helical" evidence="7">
    <location>
        <begin position="12"/>
        <end position="32"/>
    </location>
</feature>
<keyword evidence="4 7" id="KW-0812">Transmembrane</keyword>
<evidence type="ECO:0000256" key="7">
    <source>
        <dbReference type="SAM" id="Phobius"/>
    </source>
</evidence>
<evidence type="ECO:0000256" key="2">
    <source>
        <dbReference type="ARBA" id="ARBA00022448"/>
    </source>
</evidence>
<evidence type="ECO:0000256" key="3">
    <source>
        <dbReference type="ARBA" id="ARBA00022475"/>
    </source>
</evidence>
<evidence type="ECO:0000256" key="1">
    <source>
        <dbReference type="ARBA" id="ARBA00004651"/>
    </source>
</evidence>
<dbReference type="Pfam" id="PF03825">
    <property type="entry name" value="Nuc_H_symport"/>
    <property type="match status" value="1"/>
</dbReference>
<evidence type="ECO:0000256" key="4">
    <source>
        <dbReference type="ARBA" id="ARBA00022692"/>
    </source>
</evidence>
<dbReference type="GO" id="GO:0015213">
    <property type="term" value="F:uridine transmembrane transporter activity"/>
    <property type="evidence" value="ECO:0007669"/>
    <property type="project" value="TreeGrafter"/>
</dbReference>
<sequence length="403" mass="44828">MPITIRLKLFTMMFLQYFVWGSWYVTLGTYLGETLGFQGQQIGLAYGTTAVAAMISPFFVGMIADRFFATERILTVLHLIGGVILLFASQMQTFLPFYLVLLSYTLLFMPTLALTNSLSFHQMQNPGKEFPVIRVLGTIGWIVAGNIIGILELESSPVQLQLAAGSSIVLGVFCFVLPHTPPKRTAERMTMRDVLGLDALGLLKERSFAIFVLGSFLISIPLQFYYTFANPFLNEIGVENAAGKMTLGQVSEIGFMLVMPWFFVRLGIKRMLLIGMLAWVCRYIFFAFGDVSALTWMLYAGILLHGICYDFFFVTGQIYVDRKAPTHLRAAAQGLIAFVTLGVGFFVGSWLSGLIVDYFAKPEGTHTWNAIWLVPAVGAALILVLFASLFKETPRSEVESLRP</sequence>
<keyword evidence="2" id="KW-0813">Transport</keyword>
<keyword evidence="5 7" id="KW-1133">Transmembrane helix</keyword>
<evidence type="ECO:0000313" key="9">
    <source>
        <dbReference type="EMBL" id="SUZ71475.1"/>
    </source>
</evidence>